<name>L0KV53_METHD</name>
<reference evidence="2" key="1">
    <citation type="submission" date="2012-02" db="EMBL/GenBank/DDBJ databases">
        <title>Complete sequence of chromosome of Methanomethylovorans hollandica DSM 15978.</title>
        <authorList>
            <person name="Lucas S."/>
            <person name="Copeland A."/>
            <person name="Lapidus A."/>
            <person name="Glavina del Rio T."/>
            <person name="Dalin E."/>
            <person name="Tice H."/>
            <person name="Bruce D."/>
            <person name="Goodwin L."/>
            <person name="Pitluck S."/>
            <person name="Peters L."/>
            <person name="Mikhailova N."/>
            <person name="Held B."/>
            <person name="Kyrpides N."/>
            <person name="Mavromatis K."/>
            <person name="Ivanova N."/>
            <person name="Brettin T."/>
            <person name="Detter J.C."/>
            <person name="Han C."/>
            <person name="Larimer F."/>
            <person name="Land M."/>
            <person name="Hauser L."/>
            <person name="Markowitz V."/>
            <person name="Cheng J.-F."/>
            <person name="Hugenholtz P."/>
            <person name="Woyke T."/>
            <person name="Wu D."/>
            <person name="Spring S."/>
            <person name="Schroeder M."/>
            <person name="Brambilla E."/>
            <person name="Klenk H.-P."/>
            <person name="Eisen J.A."/>
        </authorList>
    </citation>
    <scope>NUCLEOTIDE SEQUENCE [LARGE SCALE GENOMIC DNA]</scope>
    <source>
        <strain evidence="2">DSM 15978 / NBRC 107637 / DMS1</strain>
    </source>
</reference>
<gene>
    <name evidence="1" type="ordered locus">Metho_1067</name>
</gene>
<keyword evidence="2" id="KW-1185">Reference proteome</keyword>
<dbReference type="KEGG" id="mhz:Metho_1067"/>
<dbReference type="OrthoDB" id="26084at2157"/>
<organism evidence="1 2">
    <name type="scientific">Methanomethylovorans hollandica (strain DSM 15978 / NBRC 107637 / DMS1)</name>
    <dbReference type="NCBI Taxonomy" id="867904"/>
    <lineage>
        <taxon>Archaea</taxon>
        <taxon>Methanobacteriati</taxon>
        <taxon>Methanobacteriota</taxon>
        <taxon>Stenosarchaea group</taxon>
        <taxon>Methanomicrobia</taxon>
        <taxon>Methanosarcinales</taxon>
        <taxon>Methanosarcinaceae</taxon>
        <taxon>Methanomethylovorans</taxon>
    </lineage>
</organism>
<dbReference type="Gene3D" id="2.60.40.790">
    <property type="match status" value="1"/>
</dbReference>
<dbReference type="InterPro" id="IPR008978">
    <property type="entry name" value="HSP20-like_chaperone"/>
</dbReference>
<dbReference type="HOGENOM" id="CLU_117605_1_0_2"/>
<protein>
    <submittedName>
        <fullName evidence="1">Molecular chaperone (Small heat shock protein)</fullName>
    </submittedName>
</protein>
<dbReference type="SUPFAM" id="SSF49764">
    <property type="entry name" value="HSP20-like chaperones"/>
    <property type="match status" value="1"/>
</dbReference>
<evidence type="ECO:0000313" key="1">
    <source>
        <dbReference type="EMBL" id="AGB49302.1"/>
    </source>
</evidence>
<dbReference type="Proteomes" id="UP000010866">
    <property type="component" value="Chromosome"/>
</dbReference>
<dbReference type="CDD" id="cd00298">
    <property type="entry name" value="ACD_sHsps_p23-like"/>
    <property type="match status" value="1"/>
</dbReference>
<proteinExistence type="predicted"/>
<dbReference type="GeneID" id="14406876"/>
<evidence type="ECO:0000313" key="2">
    <source>
        <dbReference type="Proteomes" id="UP000010866"/>
    </source>
</evidence>
<accession>L0KV53</accession>
<dbReference type="STRING" id="867904.Metho_1067"/>
<dbReference type="EMBL" id="CP003362">
    <property type="protein sequence ID" value="AGB49302.1"/>
    <property type="molecule type" value="Genomic_DNA"/>
</dbReference>
<dbReference type="RefSeq" id="WP_015324468.1">
    <property type="nucleotide sequence ID" value="NC_019977.1"/>
</dbReference>
<dbReference type="AlphaFoldDB" id="L0KV53"/>
<sequence>MDDKKKHSFDEDFDKSPIMDIEQLIQHLLSMFSRDADDIGESFIYGYTIFQKVGEKPDIQGFKIAHSSFSEDEDDEEGDIYINNVEPVIEIFETEDTVYLTAELGVDEEYVEFSPSEEAVELVVIAPNVGYSRVMELPVPVDPETAVYTCRNGVFEISLKRTCSE</sequence>
<keyword evidence="1" id="KW-0346">Stress response</keyword>